<evidence type="ECO:0000313" key="1">
    <source>
        <dbReference type="EMBL" id="GFO68748.1"/>
    </source>
</evidence>
<sequence length="116" mass="13201">MPLEKMSDQEILNLVNPMMDNLMEASTRVDHAAHVRDFTDRIKAIVTPEHLEAVCRNYQEEKGFFGAREPVAVLRRPGGVAVLWKQQFTKAAGDFVAEALVVEREGRLLIDHVMVW</sequence>
<gene>
    <name evidence="1" type="ORF">GMLC_23270</name>
</gene>
<comment type="caution">
    <text evidence="1">The sequence shown here is derived from an EMBL/GenBank/DDBJ whole genome shotgun (WGS) entry which is preliminary data.</text>
</comment>
<proteinExistence type="predicted"/>
<evidence type="ECO:0000313" key="2">
    <source>
        <dbReference type="Proteomes" id="UP000587586"/>
    </source>
</evidence>
<accession>A0A6V8N848</accession>
<name>A0A6V8N848_9BACT</name>
<keyword evidence="2" id="KW-1185">Reference proteome</keyword>
<dbReference type="Proteomes" id="UP000587586">
    <property type="component" value="Unassembled WGS sequence"/>
</dbReference>
<dbReference type="EMBL" id="BLXZ01000004">
    <property type="protein sequence ID" value="GFO68748.1"/>
    <property type="molecule type" value="Genomic_DNA"/>
</dbReference>
<dbReference type="RefSeq" id="WP_183361300.1">
    <property type="nucleotide sequence ID" value="NZ_BLXZ01000004.1"/>
</dbReference>
<reference evidence="2" key="1">
    <citation type="submission" date="2020-06" db="EMBL/GenBank/DDBJ databases">
        <title>Draft genomic sequecing of Geomonas sp. Red745.</title>
        <authorList>
            <person name="Itoh H."/>
            <person name="Xu Z.X."/>
            <person name="Ushijima N."/>
            <person name="Masuda Y."/>
            <person name="Shiratori Y."/>
            <person name="Senoo K."/>
        </authorList>
    </citation>
    <scope>NUCLEOTIDE SEQUENCE [LARGE SCALE GENOMIC DNA]</scope>
    <source>
        <strain evidence="2">Red745</strain>
    </source>
</reference>
<protein>
    <recommendedName>
        <fullName evidence="3">SnoaL-like domain-containing protein</fullName>
    </recommendedName>
</protein>
<evidence type="ECO:0008006" key="3">
    <source>
        <dbReference type="Google" id="ProtNLM"/>
    </source>
</evidence>
<organism evidence="1 2">
    <name type="scientific">Geomonas limicola</name>
    <dbReference type="NCBI Taxonomy" id="2740186"/>
    <lineage>
        <taxon>Bacteria</taxon>
        <taxon>Pseudomonadati</taxon>
        <taxon>Thermodesulfobacteriota</taxon>
        <taxon>Desulfuromonadia</taxon>
        <taxon>Geobacterales</taxon>
        <taxon>Geobacteraceae</taxon>
        <taxon>Geomonas</taxon>
    </lineage>
</organism>
<dbReference type="AlphaFoldDB" id="A0A6V8N848"/>